<proteinExistence type="predicted"/>
<organism evidence="1 2">
    <name type="scientific">Segatella copri</name>
    <dbReference type="NCBI Taxonomy" id="165179"/>
    <lineage>
        <taxon>Bacteria</taxon>
        <taxon>Pseudomonadati</taxon>
        <taxon>Bacteroidota</taxon>
        <taxon>Bacteroidia</taxon>
        <taxon>Bacteroidales</taxon>
        <taxon>Prevotellaceae</taxon>
        <taxon>Segatella</taxon>
    </lineage>
</organism>
<name>A0AAW4N9R7_9BACT</name>
<sequence length="144" mass="16288">MKQITIKVAWNNSAFEGLVSSETSYGEMKIVTKDFNDIIDMGEAELKIGFDGYTEFGLELPEWYKNKEYEFVYKFQDVTAMLKAYSSYVSLAAISRETGINSALLSHYANGLKVPRNKQQKIIVAGLHRIGALLSKCTIDDERK</sequence>
<reference evidence="1" key="1">
    <citation type="submission" date="2021-06" db="EMBL/GenBank/DDBJ databases">
        <title>Collection of gut derived symbiotic bacterial strains cultured from healthy donors.</title>
        <authorList>
            <person name="Lin H."/>
            <person name="Littmann E."/>
            <person name="Pamer E.G."/>
        </authorList>
    </citation>
    <scope>NUCLEOTIDE SEQUENCE</scope>
    <source>
        <strain evidence="1">MSK.21.74</strain>
    </source>
</reference>
<evidence type="ECO:0000313" key="2">
    <source>
        <dbReference type="Proteomes" id="UP001196765"/>
    </source>
</evidence>
<gene>
    <name evidence="1" type="ORF">KSW82_14800</name>
</gene>
<dbReference type="RefSeq" id="WP_217743512.1">
    <property type="nucleotide sequence ID" value="NZ_DAWCZU010000055.1"/>
</dbReference>
<accession>A0AAW4N9R7</accession>
<comment type="caution">
    <text evidence="1">The sequence shown here is derived from an EMBL/GenBank/DDBJ whole genome shotgun (WGS) entry which is preliminary data.</text>
</comment>
<evidence type="ECO:0000313" key="1">
    <source>
        <dbReference type="EMBL" id="MBV3388993.1"/>
    </source>
</evidence>
<dbReference type="Proteomes" id="UP001196765">
    <property type="component" value="Unassembled WGS sequence"/>
</dbReference>
<dbReference type="EMBL" id="JAHOEI010000088">
    <property type="protein sequence ID" value="MBV3388993.1"/>
    <property type="molecule type" value="Genomic_DNA"/>
</dbReference>
<protein>
    <submittedName>
        <fullName evidence="1">Uncharacterized protein</fullName>
    </submittedName>
</protein>
<dbReference type="AlphaFoldDB" id="A0AAW4N9R7"/>